<evidence type="ECO:0000256" key="3">
    <source>
        <dbReference type="ARBA" id="ARBA00022452"/>
    </source>
</evidence>
<evidence type="ECO:0000256" key="9">
    <source>
        <dbReference type="ARBA" id="ARBA00023077"/>
    </source>
</evidence>
<keyword evidence="8" id="KW-0406">Ion transport</keyword>
<dbReference type="PANTHER" id="PTHR32552">
    <property type="entry name" value="FERRICHROME IRON RECEPTOR-RELATED"/>
    <property type="match status" value="1"/>
</dbReference>
<evidence type="ECO:0000256" key="12">
    <source>
        <dbReference type="PROSITE-ProRule" id="PRU01360"/>
    </source>
</evidence>
<evidence type="ECO:0000256" key="10">
    <source>
        <dbReference type="ARBA" id="ARBA00023136"/>
    </source>
</evidence>
<dbReference type="Pfam" id="PF00593">
    <property type="entry name" value="TonB_dep_Rec_b-barrel"/>
    <property type="match status" value="1"/>
</dbReference>
<keyword evidence="10 12" id="KW-0472">Membrane</keyword>
<dbReference type="Proteomes" id="UP000005402">
    <property type="component" value="Unassembled WGS sequence"/>
</dbReference>
<name>A0ABN0EBN2_9FLAO</name>
<dbReference type="InterPro" id="IPR037066">
    <property type="entry name" value="Plug_dom_sf"/>
</dbReference>
<dbReference type="InterPro" id="IPR036942">
    <property type="entry name" value="Beta-barrel_TonB_sf"/>
</dbReference>
<dbReference type="InterPro" id="IPR000531">
    <property type="entry name" value="Beta-barrel_TonB"/>
</dbReference>
<keyword evidence="7" id="KW-0408">Iron</keyword>
<dbReference type="SUPFAM" id="SSF56935">
    <property type="entry name" value="Porins"/>
    <property type="match status" value="1"/>
</dbReference>
<evidence type="ECO:0000313" key="18">
    <source>
        <dbReference type="Proteomes" id="UP000005402"/>
    </source>
</evidence>
<reference evidence="17" key="1">
    <citation type="submission" date="2012-07" db="EMBL/GenBank/DDBJ databases">
        <title>The Genome Sequence of Myroides odoratimimus CCUG 10230.</title>
        <authorList>
            <consortium name="The Broad Institute Genome Sequencing Platform"/>
            <person name="Earl A."/>
            <person name="Ward D."/>
            <person name="Feldgarden M."/>
            <person name="Gevers D."/>
            <person name="Huys G."/>
            <person name="Walker B."/>
            <person name="Young S.K."/>
            <person name="Zeng Q."/>
            <person name="Gargeya S."/>
            <person name="Fitzgerald M."/>
            <person name="Haas B."/>
            <person name="Abouelleil A."/>
            <person name="Alvarado L."/>
            <person name="Arachchi H.M."/>
            <person name="Berlin A.M."/>
            <person name="Chapman S.B."/>
            <person name="Goldberg J."/>
            <person name="Griggs A."/>
            <person name="Gujja S."/>
            <person name="Hansen M."/>
            <person name="Howarth C."/>
            <person name="Imamovic A."/>
            <person name="Larimer J."/>
            <person name="McCowen C."/>
            <person name="Montmayeur A."/>
            <person name="Murphy C."/>
            <person name="Neiman D."/>
            <person name="Pearson M."/>
            <person name="Priest M."/>
            <person name="Roberts A."/>
            <person name="Saif S."/>
            <person name="Shea T."/>
            <person name="Sisk P."/>
            <person name="Sykes S."/>
            <person name="Wortman J."/>
            <person name="Nusbaum C."/>
            <person name="Birren B."/>
        </authorList>
    </citation>
    <scope>NUCLEOTIDE SEQUENCE [LARGE SCALE GENOMIC DNA]</scope>
    <source>
        <strain evidence="17">CCUG 10230</strain>
    </source>
</reference>
<dbReference type="Pfam" id="PF07715">
    <property type="entry name" value="Plug"/>
    <property type="match status" value="1"/>
</dbReference>
<accession>A0ABN0EBN2</accession>
<evidence type="ECO:0000256" key="14">
    <source>
        <dbReference type="SAM" id="SignalP"/>
    </source>
</evidence>
<keyword evidence="4" id="KW-0410">Iron transport</keyword>
<comment type="similarity">
    <text evidence="12 13">Belongs to the TonB-dependent receptor family.</text>
</comment>
<feature type="domain" description="TonB-dependent receptor-like beta-barrel" evidence="15">
    <location>
        <begin position="228"/>
        <end position="518"/>
    </location>
</feature>
<comment type="subcellular location">
    <subcellularLocation>
        <location evidence="1 12">Cell outer membrane</location>
        <topology evidence="1 12">Multi-pass membrane protein</topology>
    </subcellularLocation>
</comment>
<dbReference type="Gene3D" id="2.170.130.10">
    <property type="entry name" value="TonB-dependent receptor, plug domain"/>
    <property type="match status" value="1"/>
</dbReference>
<dbReference type="PANTHER" id="PTHR32552:SF68">
    <property type="entry name" value="FERRICHROME OUTER MEMBRANE TRANSPORTER_PHAGE RECEPTOR"/>
    <property type="match status" value="1"/>
</dbReference>
<comment type="caution">
    <text evidence="17">The sequence shown here is derived from an EMBL/GenBank/DDBJ whole genome shotgun (WGS) entry which is preliminary data.</text>
</comment>
<evidence type="ECO:0000259" key="16">
    <source>
        <dbReference type="Pfam" id="PF07715"/>
    </source>
</evidence>
<proteinExistence type="inferred from homology"/>
<evidence type="ECO:0000256" key="2">
    <source>
        <dbReference type="ARBA" id="ARBA00022448"/>
    </source>
</evidence>
<dbReference type="InterPro" id="IPR012910">
    <property type="entry name" value="Plug_dom"/>
</dbReference>
<dbReference type="RefSeq" id="WP_006258255.1">
    <property type="nucleotide sequence ID" value="NZ_KE161016.1"/>
</dbReference>
<protein>
    <recommendedName>
        <fullName evidence="19">TonB-dependent siderophore receptor</fullName>
    </recommendedName>
</protein>
<evidence type="ECO:0000256" key="8">
    <source>
        <dbReference type="ARBA" id="ARBA00023065"/>
    </source>
</evidence>
<keyword evidence="9 13" id="KW-0798">TonB box</keyword>
<dbReference type="PROSITE" id="PS52016">
    <property type="entry name" value="TONB_DEPENDENT_REC_3"/>
    <property type="match status" value="1"/>
</dbReference>
<evidence type="ECO:0000313" key="17">
    <source>
        <dbReference type="EMBL" id="EHO10384.1"/>
    </source>
</evidence>
<keyword evidence="3 12" id="KW-1134">Transmembrane beta strand</keyword>
<evidence type="ECO:0000256" key="1">
    <source>
        <dbReference type="ARBA" id="ARBA00004571"/>
    </source>
</evidence>
<feature type="domain" description="TonB-dependent receptor plug" evidence="16">
    <location>
        <begin position="53"/>
        <end position="147"/>
    </location>
</feature>
<evidence type="ECO:0000256" key="11">
    <source>
        <dbReference type="ARBA" id="ARBA00023237"/>
    </source>
</evidence>
<evidence type="ECO:0000259" key="15">
    <source>
        <dbReference type="Pfam" id="PF00593"/>
    </source>
</evidence>
<sequence>MKHLFLIASVCCYAPLFAQSNDTITNQKINEVVITTTQQQKGYSSKIPLTYIENPQSADIILHQTMKNQVTTNIKDVLQNATGLVRVWESTGVGVTGGEYYTMRGFAFQPNLLNGMPSFTNSTLDIANIEQVEVVKGPNGTLYGGNVISYGGLINVITKKPYEQLGGELNYIGGSNNLNRVSLDINTPIHKKLFIRLNTAYHKQQTFQDAGYKESFFLAPSIQYNINEKLKLYVDFQYKANEGAHAPMFFISRYMPVSFESLDLFKANYKKAYTSNELTLKNPTFTAQAKLEYKINDRWTSNTIINKNNTQSKGYDILFEDIGTTDNFVRYISKIDSKTNIFSIQQNITGKYNIGSLDNTILIGLDYLSKEFSSIDGDYIEHGIISLANQSDTGDLSKDAIETNLSNNNYIHNKAKTQTFSSYISNVTNILPNFSFMASLRFDYLEGSTSAVNNQKTSQTTLSPKFGLVYQPIQNKLALFANYLNGFVFLDPAIISDPNGTNKTIQPFDPEQANQFEIRN</sequence>
<evidence type="ECO:0000256" key="6">
    <source>
        <dbReference type="ARBA" id="ARBA00022729"/>
    </source>
</evidence>
<evidence type="ECO:0000256" key="5">
    <source>
        <dbReference type="ARBA" id="ARBA00022692"/>
    </source>
</evidence>
<dbReference type="InterPro" id="IPR039426">
    <property type="entry name" value="TonB-dep_rcpt-like"/>
</dbReference>
<gene>
    <name evidence="17" type="ORF">HMPREF9712_01489</name>
</gene>
<dbReference type="Gene3D" id="2.40.170.20">
    <property type="entry name" value="TonB-dependent receptor, beta-barrel domain"/>
    <property type="match status" value="1"/>
</dbReference>
<keyword evidence="11 12" id="KW-0998">Cell outer membrane</keyword>
<keyword evidence="6 14" id="KW-0732">Signal</keyword>
<evidence type="ECO:0000256" key="7">
    <source>
        <dbReference type="ARBA" id="ARBA00023004"/>
    </source>
</evidence>
<keyword evidence="18" id="KW-1185">Reference proteome</keyword>
<feature type="signal peptide" evidence="14">
    <location>
        <begin position="1"/>
        <end position="18"/>
    </location>
</feature>
<keyword evidence="2 12" id="KW-0813">Transport</keyword>
<feature type="chain" id="PRO_5045395746" description="TonB-dependent siderophore receptor" evidence="14">
    <location>
        <begin position="19"/>
        <end position="520"/>
    </location>
</feature>
<evidence type="ECO:0008006" key="19">
    <source>
        <dbReference type="Google" id="ProtNLM"/>
    </source>
</evidence>
<evidence type="ECO:0000256" key="4">
    <source>
        <dbReference type="ARBA" id="ARBA00022496"/>
    </source>
</evidence>
<keyword evidence="5 12" id="KW-0812">Transmembrane</keyword>
<evidence type="ECO:0000256" key="13">
    <source>
        <dbReference type="RuleBase" id="RU003357"/>
    </source>
</evidence>
<dbReference type="EMBL" id="AGEC02000020">
    <property type="protein sequence ID" value="EHO10384.1"/>
    <property type="molecule type" value="Genomic_DNA"/>
</dbReference>
<organism evidence="17 18">
    <name type="scientific">Myroides odoratimimus CCUG 10230</name>
    <dbReference type="NCBI Taxonomy" id="883150"/>
    <lineage>
        <taxon>Bacteria</taxon>
        <taxon>Pseudomonadati</taxon>
        <taxon>Bacteroidota</taxon>
        <taxon>Flavobacteriia</taxon>
        <taxon>Flavobacteriales</taxon>
        <taxon>Flavobacteriaceae</taxon>
        <taxon>Myroides</taxon>
    </lineage>
</organism>